<organism evidence="2 3">
    <name type="scientific">Ridgeia piscesae</name>
    <name type="common">Tubeworm</name>
    <dbReference type="NCBI Taxonomy" id="27915"/>
    <lineage>
        <taxon>Eukaryota</taxon>
        <taxon>Metazoa</taxon>
        <taxon>Spiralia</taxon>
        <taxon>Lophotrochozoa</taxon>
        <taxon>Annelida</taxon>
        <taxon>Polychaeta</taxon>
        <taxon>Sedentaria</taxon>
        <taxon>Canalipalpata</taxon>
        <taxon>Sabellida</taxon>
        <taxon>Siboglinidae</taxon>
        <taxon>Ridgeia</taxon>
    </lineage>
</organism>
<accession>A0AAD9KWC9</accession>
<feature type="region of interest" description="Disordered" evidence="1">
    <location>
        <begin position="47"/>
        <end position="69"/>
    </location>
</feature>
<evidence type="ECO:0000256" key="1">
    <source>
        <dbReference type="SAM" id="MobiDB-lite"/>
    </source>
</evidence>
<proteinExistence type="predicted"/>
<dbReference type="EMBL" id="JAODUO010000526">
    <property type="protein sequence ID" value="KAK2178864.1"/>
    <property type="molecule type" value="Genomic_DNA"/>
</dbReference>
<evidence type="ECO:0000313" key="3">
    <source>
        <dbReference type="Proteomes" id="UP001209878"/>
    </source>
</evidence>
<comment type="caution">
    <text evidence="2">The sequence shown here is derived from an EMBL/GenBank/DDBJ whole genome shotgun (WGS) entry which is preliminary data.</text>
</comment>
<name>A0AAD9KWC9_RIDPI</name>
<protein>
    <submittedName>
        <fullName evidence="2">Uncharacterized protein</fullName>
    </submittedName>
</protein>
<keyword evidence="3" id="KW-1185">Reference proteome</keyword>
<gene>
    <name evidence="2" type="ORF">NP493_524g02027</name>
</gene>
<sequence>MTGRYGQVYNITDGLGRGAKDQSMYVTTCIAVLTQRSVKPMKRVSLRMRPKSRIEGESEGPHSEDTSETAKIIARLNERKVAREQAIVMTNLEGILHRVSLTLEEVGMAGILNTDSESKSELEYESRIFESIRVMRGSLVERRILLEQVLDWLTHVHMVSGTSGTLQTWDGATEAYIGASDTHRTAQCTIQQYPYRDAMRYDT</sequence>
<dbReference type="Proteomes" id="UP001209878">
    <property type="component" value="Unassembled WGS sequence"/>
</dbReference>
<dbReference type="AlphaFoldDB" id="A0AAD9KWC9"/>
<evidence type="ECO:0000313" key="2">
    <source>
        <dbReference type="EMBL" id="KAK2178864.1"/>
    </source>
</evidence>
<feature type="compositionally biased region" description="Basic and acidic residues" evidence="1">
    <location>
        <begin position="52"/>
        <end position="65"/>
    </location>
</feature>
<reference evidence="2" key="1">
    <citation type="journal article" date="2023" name="Mol. Biol. Evol.">
        <title>Third-Generation Sequencing Reveals the Adaptive Role of the Epigenome in Three Deep-Sea Polychaetes.</title>
        <authorList>
            <person name="Perez M."/>
            <person name="Aroh O."/>
            <person name="Sun Y."/>
            <person name="Lan Y."/>
            <person name="Juniper S.K."/>
            <person name="Young C.R."/>
            <person name="Angers B."/>
            <person name="Qian P.Y."/>
        </authorList>
    </citation>
    <scope>NUCLEOTIDE SEQUENCE</scope>
    <source>
        <strain evidence="2">R07B-5</strain>
    </source>
</reference>